<sequence length="208" mass="24925">MRLYIKSDFTKKIDFTTRELVWKMWFKERNGKKISFSNVGDDAMLQDDFFFGVQFDKWRFNDKRWNHIPYDKSNPWTSFSDENIQLEFENDFITDGRERGENLRIATTHTDILTVDKRAMYIMAIEVAGAIDGKISEDDKETWMDVETFKELHKDVLSLSYDQATDISVEELKSLKPVEETLWDEEERLREEYIKIHGERVYDDEDDE</sequence>
<dbReference type="EMBL" id="RJNP01000005">
    <property type="protein sequence ID" value="RSI72682.1"/>
    <property type="molecule type" value="Genomic_DNA"/>
</dbReference>
<organism evidence="1 2">
    <name type="scientific">Streptococcus oralis</name>
    <dbReference type="NCBI Taxonomy" id="1303"/>
    <lineage>
        <taxon>Bacteria</taxon>
        <taxon>Bacillati</taxon>
        <taxon>Bacillota</taxon>
        <taxon>Bacilli</taxon>
        <taxon>Lactobacillales</taxon>
        <taxon>Streptococcaceae</taxon>
        <taxon>Streptococcus</taxon>
    </lineage>
</organism>
<name>A0A428C3L5_STROR</name>
<evidence type="ECO:0000313" key="2">
    <source>
        <dbReference type="Proteomes" id="UP000269984"/>
    </source>
</evidence>
<proteinExistence type="predicted"/>
<accession>A0A428C3L5</accession>
<dbReference type="RefSeq" id="WP_125457353.1">
    <property type="nucleotide sequence ID" value="NZ_RJNP01000005.1"/>
</dbReference>
<gene>
    <name evidence="1" type="ORF">D8857_04820</name>
</gene>
<protein>
    <submittedName>
        <fullName evidence="1">Uncharacterized protein</fullName>
    </submittedName>
</protein>
<dbReference type="Proteomes" id="UP000269984">
    <property type="component" value="Unassembled WGS sequence"/>
</dbReference>
<evidence type="ECO:0000313" key="1">
    <source>
        <dbReference type="EMBL" id="RSI72682.1"/>
    </source>
</evidence>
<reference evidence="1 2" key="1">
    <citation type="submission" date="2018-11" db="EMBL/GenBank/DDBJ databases">
        <title>Species Designations Belie Phenotypic and Genotypic Heterogeneity in Oral Streptococci.</title>
        <authorList>
            <person name="Velsko I."/>
        </authorList>
    </citation>
    <scope>NUCLEOTIDE SEQUENCE [LARGE SCALE GENOMIC DNA]</scope>
    <source>
        <strain evidence="1 2">BCC11</strain>
    </source>
</reference>
<comment type="caution">
    <text evidence="1">The sequence shown here is derived from an EMBL/GenBank/DDBJ whole genome shotgun (WGS) entry which is preliminary data.</text>
</comment>
<dbReference type="AlphaFoldDB" id="A0A428C3L5"/>